<dbReference type="AlphaFoldDB" id="A0A1G5K1P5"/>
<dbReference type="Proteomes" id="UP000199502">
    <property type="component" value="Unassembled WGS sequence"/>
</dbReference>
<dbReference type="STRING" id="336292.SAMN05660710_03621"/>
<dbReference type="PANTHER" id="PTHR13812:SF19">
    <property type="entry name" value="KETIMINE REDUCTASE MU-CRYSTALLIN"/>
    <property type="match status" value="1"/>
</dbReference>
<dbReference type="SUPFAM" id="SSF51735">
    <property type="entry name" value="NAD(P)-binding Rossmann-fold domains"/>
    <property type="match status" value="1"/>
</dbReference>
<dbReference type="GO" id="GO:0016491">
    <property type="term" value="F:oxidoreductase activity"/>
    <property type="evidence" value="ECO:0007669"/>
    <property type="project" value="UniProtKB-ARBA"/>
</dbReference>
<dbReference type="PIRSF" id="PIRSF001439">
    <property type="entry name" value="CryM"/>
    <property type="match status" value="1"/>
</dbReference>
<dbReference type="GO" id="GO:0005737">
    <property type="term" value="C:cytoplasm"/>
    <property type="evidence" value="ECO:0007669"/>
    <property type="project" value="TreeGrafter"/>
</dbReference>
<organism evidence="2 3">
    <name type="scientific">Paracoccus tibetensis</name>
    <dbReference type="NCBI Taxonomy" id="336292"/>
    <lineage>
        <taxon>Bacteria</taxon>
        <taxon>Pseudomonadati</taxon>
        <taxon>Pseudomonadota</taxon>
        <taxon>Alphaproteobacteria</taxon>
        <taxon>Rhodobacterales</taxon>
        <taxon>Paracoccaceae</taxon>
        <taxon>Paracoccus</taxon>
    </lineage>
</organism>
<gene>
    <name evidence="2" type="ORF">SAMN05660710_03621</name>
</gene>
<dbReference type="InterPro" id="IPR003462">
    <property type="entry name" value="ODC_Mu_crystall"/>
</dbReference>
<dbReference type="PANTHER" id="PTHR13812">
    <property type="entry name" value="KETIMINE REDUCTASE MU-CRYSTALLIN"/>
    <property type="match status" value="1"/>
</dbReference>
<dbReference type="InterPro" id="IPR036291">
    <property type="entry name" value="NAD(P)-bd_dom_sf"/>
</dbReference>
<accession>A0A1G5K1P5</accession>
<dbReference type="OrthoDB" id="9801817at2"/>
<dbReference type="Pfam" id="PF02423">
    <property type="entry name" value="OCD_Mu_crystall"/>
    <property type="match status" value="1"/>
</dbReference>
<protein>
    <submittedName>
        <fullName evidence="2">Ornithine cyclodeaminase</fullName>
    </submittedName>
</protein>
<dbReference type="Gene3D" id="3.40.50.720">
    <property type="entry name" value="NAD(P)-binding Rossmann-like Domain"/>
    <property type="match status" value="1"/>
</dbReference>
<dbReference type="EMBL" id="FMVT01000020">
    <property type="protein sequence ID" value="SCY94496.1"/>
    <property type="molecule type" value="Genomic_DNA"/>
</dbReference>
<dbReference type="GO" id="GO:0019752">
    <property type="term" value="P:carboxylic acid metabolic process"/>
    <property type="evidence" value="ECO:0007669"/>
    <property type="project" value="UniProtKB-ARBA"/>
</dbReference>
<sequence>METLLLTKAQVRALLRMPDVIDAVEAAFRAFNSDQVEQPDYMGLHLAPKGAEIDFKAALDRAGEMVSLKASSGGFRDNPARFGMPNGMGTVLLFDARSGALACVMDGSLLTGFRTGAAGAVSARALARRDAHRVGVIGTGTQARMQIRALREVMTIETVHAASRSPAGLDAFCADMQGEFGLTVVTGSPEEVAAAADILVTTTRATGVVVRADWVRPGTHIIAIGADQADKQELDPDLFRDARIVVDSQAQCAAKGELQHALRAGTADGLQTELGEVLLGRKPGRQNDTQITIFDSTGMAIQDTTTAAAILTRARAQGIGTSFNFFGQDG</sequence>
<proteinExistence type="inferred from homology"/>
<name>A0A1G5K1P5_9RHOB</name>
<dbReference type="Gene3D" id="3.30.1780.10">
    <property type="entry name" value="ornithine cyclodeaminase, domain 1"/>
    <property type="match status" value="1"/>
</dbReference>
<keyword evidence="3" id="KW-1185">Reference proteome</keyword>
<comment type="similarity">
    <text evidence="1">Belongs to the ornithine cyclodeaminase/mu-crystallin family.</text>
</comment>
<evidence type="ECO:0000313" key="2">
    <source>
        <dbReference type="EMBL" id="SCY94496.1"/>
    </source>
</evidence>
<dbReference type="FunFam" id="3.40.50.720:FF:000311">
    <property type="entry name" value="Ornithine cyclodeaminase"/>
    <property type="match status" value="1"/>
</dbReference>
<evidence type="ECO:0000256" key="1">
    <source>
        <dbReference type="ARBA" id="ARBA00008903"/>
    </source>
</evidence>
<dbReference type="InterPro" id="IPR023401">
    <property type="entry name" value="ODC_N"/>
</dbReference>
<reference evidence="2 3" key="1">
    <citation type="submission" date="2016-10" db="EMBL/GenBank/DDBJ databases">
        <authorList>
            <person name="de Groot N.N."/>
        </authorList>
    </citation>
    <scope>NUCLEOTIDE SEQUENCE [LARGE SCALE GENOMIC DNA]</scope>
    <source>
        <strain evidence="2 3">CGMCC 1.8925</strain>
    </source>
</reference>
<dbReference type="RefSeq" id="WP_090748095.1">
    <property type="nucleotide sequence ID" value="NZ_FMVT01000020.1"/>
</dbReference>
<evidence type="ECO:0000313" key="3">
    <source>
        <dbReference type="Proteomes" id="UP000199502"/>
    </source>
</evidence>